<dbReference type="Pfam" id="PF02687">
    <property type="entry name" value="FtsX"/>
    <property type="match status" value="1"/>
</dbReference>
<dbReference type="Pfam" id="PF12704">
    <property type="entry name" value="MacB_PCD"/>
    <property type="match status" value="1"/>
</dbReference>
<dbReference type="STRING" id="452637.Oter_0320"/>
<keyword evidence="2" id="KW-1003">Cell membrane</keyword>
<feature type="transmembrane region" description="Helical" evidence="7">
    <location>
        <begin position="328"/>
        <end position="354"/>
    </location>
</feature>
<dbReference type="GO" id="GO:0005886">
    <property type="term" value="C:plasma membrane"/>
    <property type="evidence" value="ECO:0007669"/>
    <property type="project" value="UniProtKB-SubCell"/>
</dbReference>
<accession>B1ZQD0</accession>
<proteinExistence type="inferred from homology"/>
<feature type="transmembrane region" description="Helical" evidence="7">
    <location>
        <begin position="21"/>
        <end position="41"/>
    </location>
</feature>
<dbReference type="InterPro" id="IPR050250">
    <property type="entry name" value="Macrolide_Exporter_MacB"/>
</dbReference>
<protein>
    <recommendedName>
        <fullName evidence="12">ABC3 transporter permease protein domain-containing protein</fullName>
    </recommendedName>
</protein>
<evidence type="ECO:0000313" key="11">
    <source>
        <dbReference type="Proteomes" id="UP000007013"/>
    </source>
</evidence>
<evidence type="ECO:0000256" key="3">
    <source>
        <dbReference type="ARBA" id="ARBA00022692"/>
    </source>
</evidence>
<dbReference type="HOGENOM" id="CLU_000604_8_0_0"/>
<evidence type="ECO:0008006" key="12">
    <source>
        <dbReference type="Google" id="ProtNLM"/>
    </source>
</evidence>
<dbReference type="eggNOG" id="COG0577">
    <property type="taxonomic scope" value="Bacteria"/>
</dbReference>
<dbReference type="GO" id="GO:0022857">
    <property type="term" value="F:transmembrane transporter activity"/>
    <property type="evidence" value="ECO:0007669"/>
    <property type="project" value="TreeGrafter"/>
</dbReference>
<organism evidence="10 11">
    <name type="scientific">Opitutus terrae (strain DSM 11246 / JCM 15787 / PB90-1)</name>
    <dbReference type="NCBI Taxonomy" id="452637"/>
    <lineage>
        <taxon>Bacteria</taxon>
        <taxon>Pseudomonadati</taxon>
        <taxon>Verrucomicrobiota</taxon>
        <taxon>Opitutia</taxon>
        <taxon>Opitutales</taxon>
        <taxon>Opitutaceae</taxon>
        <taxon>Opitutus</taxon>
    </lineage>
</organism>
<evidence type="ECO:0000256" key="7">
    <source>
        <dbReference type="SAM" id="Phobius"/>
    </source>
</evidence>
<dbReference type="InterPro" id="IPR003838">
    <property type="entry name" value="ABC3_permease_C"/>
</dbReference>
<feature type="domain" description="ABC3 transporter permease C-terminal" evidence="8">
    <location>
        <begin position="284"/>
        <end position="394"/>
    </location>
</feature>
<evidence type="ECO:0000256" key="4">
    <source>
        <dbReference type="ARBA" id="ARBA00022989"/>
    </source>
</evidence>
<evidence type="ECO:0000313" key="10">
    <source>
        <dbReference type="EMBL" id="ACB73610.1"/>
    </source>
</evidence>
<dbReference type="PANTHER" id="PTHR30572">
    <property type="entry name" value="MEMBRANE COMPONENT OF TRANSPORTER-RELATED"/>
    <property type="match status" value="1"/>
</dbReference>
<keyword evidence="4 7" id="KW-1133">Transmembrane helix</keyword>
<feature type="domain" description="MacB-like periplasmic core" evidence="9">
    <location>
        <begin position="22"/>
        <end position="242"/>
    </location>
</feature>
<dbReference type="AlphaFoldDB" id="B1ZQD0"/>
<dbReference type="OrthoDB" id="9770036at2"/>
<name>B1ZQD0_OPITP</name>
<dbReference type="KEGG" id="ote:Oter_0320"/>
<comment type="subcellular location">
    <subcellularLocation>
        <location evidence="1">Cell membrane</location>
        <topology evidence="1">Multi-pass membrane protein</topology>
    </subcellularLocation>
</comment>
<dbReference type="InterPro" id="IPR025857">
    <property type="entry name" value="MacB_PCD"/>
</dbReference>
<gene>
    <name evidence="10" type="ordered locus">Oter_0320</name>
</gene>
<evidence type="ECO:0000256" key="6">
    <source>
        <dbReference type="ARBA" id="ARBA00038076"/>
    </source>
</evidence>
<keyword evidence="11" id="KW-1185">Reference proteome</keyword>
<keyword evidence="3 7" id="KW-0812">Transmembrane</keyword>
<evidence type="ECO:0000259" key="8">
    <source>
        <dbReference type="Pfam" id="PF02687"/>
    </source>
</evidence>
<evidence type="ECO:0000256" key="2">
    <source>
        <dbReference type="ARBA" id="ARBA00022475"/>
    </source>
</evidence>
<reference evidence="10 11" key="1">
    <citation type="journal article" date="2011" name="J. Bacteriol.">
        <title>Genome sequence of the verrucomicrobium Opitutus terrae PB90-1, an abundant inhabitant of rice paddy soil ecosystems.</title>
        <authorList>
            <person name="van Passel M.W."/>
            <person name="Kant R."/>
            <person name="Palva A."/>
            <person name="Copeland A."/>
            <person name="Lucas S."/>
            <person name="Lapidus A."/>
            <person name="Glavina del Rio T."/>
            <person name="Pitluck S."/>
            <person name="Goltsman E."/>
            <person name="Clum A."/>
            <person name="Sun H."/>
            <person name="Schmutz J."/>
            <person name="Larimer F.W."/>
            <person name="Land M.L."/>
            <person name="Hauser L."/>
            <person name="Kyrpides N."/>
            <person name="Mikhailova N."/>
            <person name="Richardson P.P."/>
            <person name="Janssen P.H."/>
            <person name="de Vos W.M."/>
            <person name="Smidt H."/>
        </authorList>
    </citation>
    <scope>NUCLEOTIDE SEQUENCE [LARGE SCALE GENOMIC DNA]</scope>
    <source>
        <strain evidence="11">DSM 11246 / JCM 15787 / PB90-1</strain>
    </source>
</reference>
<comment type="similarity">
    <text evidence="6">Belongs to the ABC-4 integral membrane protein family.</text>
</comment>
<evidence type="ECO:0000259" key="9">
    <source>
        <dbReference type="Pfam" id="PF12704"/>
    </source>
</evidence>
<feature type="transmembrane region" description="Helical" evidence="7">
    <location>
        <begin position="366"/>
        <end position="386"/>
    </location>
</feature>
<evidence type="ECO:0000256" key="1">
    <source>
        <dbReference type="ARBA" id="ARBA00004651"/>
    </source>
</evidence>
<feature type="transmembrane region" description="Helical" evidence="7">
    <location>
        <begin position="279"/>
        <end position="308"/>
    </location>
</feature>
<dbReference type="Proteomes" id="UP000007013">
    <property type="component" value="Chromosome"/>
</dbReference>
<dbReference type="RefSeq" id="WP_012373148.1">
    <property type="nucleotide sequence ID" value="NC_010571.1"/>
</dbReference>
<sequence length="401" mass="42655">MNTRLILHSVRALARYPLRSGFIMLSSLIGAAALTFVLSVGQGARAKMLSTVRQIFGDSSILVITGGHQLMGGPRPGAARLTLDDIDAVARGVPDVVAWDPQQVLYASVRRGAAASTVRVLGASERAEQVWSRRVTRGVHFDAAAVKRSDRVALVGETVIRDVFNNQDPIGAEIQIESAPFTVVGVLERFGTDLHGMDRDNEVVIPITTFMRRLANVDTILAAKLLVKDGTHVASTAKDVTQQLRARHGLAAGQPDDFNLLTPIEVQRMMAMMRRVVSLYLPLAASVVLLVGGLVAATLMLGAVNARVAEIGLRRAVGAQPRDISRQFLIETTVTVLGGGVAGIVLGLVVGQIVADHLKLESPFPWLAIALGLLLSTATGLLAGVLPARRAARLLPADALR</sequence>
<evidence type="ECO:0000256" key="5">
    <source>
        <dbReference type="ARBA" id="ARBA00023136"/>
    </source>
</evidence>
<dbReference type="PANTHER" id="PTHR30572:SF4">
    <property type="entry name" value="ABC TRANSPORTER PERMEASE YTRF"/>
    <property type="match status" value="1"/>
</dbReference>
<keyword evidence="5 7" id="KW-0472">Membrane</keyword>
<dbReference type="EMBL" id="CP001032">
    <property type="protein sequence ID" value="ACB73610.1"/>
    <property type="molecule type" value="Genomic_DNA"/>
</dbReference>